<evidence type="ECO:0000256" key="1">
    <source>
        <dbReference type="SAM" id="SignalP"/>
    </source>
</evidence>
<dbReference type="RefSeq" id="WP_106605194.1">
    <property type="nucleotide sequence ID" value="NZ_PYGK01000016.1"/>
</dbReference>
<keyword evidence="1" id="KW-0732">Signal</keyword>
<evidence type="ECO:0000313" key="2">
    <source>
        <dbReference type="EMBL" id="PSL24112.1"/>
    </source>
</evidence>
<reference evidence="2 3" key="1">
    <citation type="submission" date="2018-03" db="EMBL/GenBank/DDBJ databases">
        <title>Genomic Encyclopedia of Archaeal and Bacterial Type Strains, Phase II (KMG-II): from individual species to whole genera.</title>
        <authorList>
            <person name="Goeker M."/>
        </authorList>
    </citation>
    <scope>NUCLEOTIDE SEQUENCE [LARGE SCALE GENOMIC DNA]</scope>
    <source>
        <strain evidence="2 3">DSM 18107</strain>
    </source>
</reference>
<dbReference type="Proteomes" id="UP000240978">
    <property type="component" value="Unassembled WGS sequence"/>
</dbReference>
<keyword evidence="3" id="KW-1185">Reference proteome</keyword>
<organism evidence="2 3">
    <name type="scientific">Chitinophaga ginsengisoli</name>
    <dbReference type="NCBI Taxonomy" id="363837"/>
    <lineage>
        <taxon>Bacteria</taxon>
        <taxon>Pseudomonadati</taxon>
        <taxon>Bacteroidota</taxon>
        <taxon>Chitinophagia</taxon>
        <taxon>Chitinophagales</taxon>
        <taxon>Chitinophagaceae</taxon>
        <taxon>Chitinophaga</taxon>
    </lineage>
</organism>
<proteinExistence type="predicted"/>
<protein>
    <submittedName>
        <fullName evidence="2">Uncharacterized protein</fullName>
    </submittedName>
</protein>
<accession>A0A2P8FQV8</accession>
<dbReference type="OrthoDB" id="678272at2"/>
<feature type="chain" id="PRO_5015109014" evidence="1">
    <location>
        <begin position="23"/>
        <end position="89"/>
    </location>
</feature>
<evidence type="ECO:0000313" key="3">
    <source>
        <dbReference type="Proteomes" id="UP000240978"/>
    </source>
</evidence>
<gene>
    <name evidence="2" type="ORF">CLV42_11698</name>
</gene>
<name>A0A2P8FQV8_9BACT</name>
<feature type="signal peptide" evidence="1">
    <location>
        <begin position="1"/>
        <end position="22"/>
    </location>
</feature>
<dbReference type="EMBL" id="PYGK01000016">
    <property type="protein sequence ID" value="PSL24112.1"/>
    <property type="molecule type" value="Genomic_DNA"/>
</dbReference>
<comment type="caution">
    <text evidence="2">The sequence shown here is derived from an EMBL/GenBank/DDBJ whole genome shotgun (WGS) entry which is preliminary data.</text>
</comment>
<dbReference type="AlphaFoldDB" id="A0A2P8FQV8"/>
<sequence>MKKIKLVFAILALAAGVSGAVAANRPSTTVASTTSSTDVLHDWIDWNNQLVLTNATQAQAQTLCSGNFNICLRAKDNTNIYTVGELPAR</sequence>